<comment type="similarity">
    <text evidence="1">Belongs to the plant acyltransferase family.</text>
</comment>
<dbReference type="InterPro" id="IPR023213">
    <property type="entry name" value="CAT-like_dom_sf"/>
</dbReference>
<evidence type="ECO:0000313" key="4">
    <source>
        <dbReference type="EMBL" id="KAH6828897.1"/>
    </source>
</evidence>
<keyword evidence="2" id="KW-0808">Transferase</keyword>
<dbReference type="Pfam" id="PF02458">
    <property type="entry name" value="Transferase"/>
    <property type="match status" value="1"/>
</dbReference>
<name>A0AAD4P7R9_PERFH</name>
<dbReference type="Proteomes" id="UP001190926">
    <property type="component" value="Unassembled WGS sequence"/>
</dbReference>
<proteinExistence type="inferred from homology"/>
<dbReference type="PANTHER" id="PTHR31623:SF70">
    <property type="entry name" value="TRANSFERASE, CHLORAMPHENICOL ACETYLTRANSFERASE-LIKE DOMAIN PROTEIN"/>
    <property type="match status" value="1"/>
</dbReference>
<evidence type="ECO:0000256" key="1">
    <source>
        <dbReference type="ARBA" id="ARBA00009861"/>
    </source>
</evidence>
<gene>
    <name evidence="4" type="ORF">C2S53_016420</name>
</gene>
<organism evidence="4 5">
    <name type="scientific">Perilla frutescens var. hirtella</name>
    <name type="common">Perilla citriodora</name>
    <name type="synonym">Perilla setoyensis</name>
    <dbReference type="NCBI Taxonomy" id="608512"/>
    <lineage>
        <taxon>Eukaryota</taxon>
        <taxon>Viridiplantae</taxon>
        <taxon>Streptophyta</taxon>
        <taxon>Embryophyta</taxon>
        <taxon>Tracheophyta</taxon>
        <taxon>Spermatophyta</taxon>
        <taxon>Magnoliopsida</taxon>
        <taxon>eudicotyledons</taxon>
        <taxon>Gunneridae</taxon>
        <taxon>Pentapetalae</taxon>
        <taxon>asterids</taxon>
        <taxon>lamiids</taxon>
        <taxon>Lamiales</taxon>
        <taxon>Lamiaceae</taxon>
        <taxon>Nepetoideae</taxon>
        <taxon>Elsholtzieae</taxon>
        <taxon>Perilla</taxon>
    </lineage>
</organism>
<keyword evidence="3" id="KW-0012">Acyltransferase</keyword>
<evidence type="ECO:0000256" key="3">
    <source>
        <dbReference type="ARBA" id="ARBA00023315"/>
    </source>
</evidence>
<accession>A0AAD4P7R9</accession>
<dbReference type="PANTHER" id="PTHR31623">
    <property type="entry name" value="F21J9.9"/>
    <property type="match status" value="1"/>
</dbReference>
<dbReference type="GO" id="GO:0016746">
    <property type="term" value="F:acyltransferase activity"/>
    <property type="evidence" value="ECO:0007669"/>
    <property type="project" value="UniProtKB-KW"/>
</dbReference>
<protein>
    <submittedName>
        <fullName evidence="4">Uncharacterized protein</fullName>
    </submittedName>
</protein>
<dbReference type="Gene3D" id="3.30.559.10">
    <property type="entry name" value="Chloramphenicol acetyltransferase-like domain"/>
    <property type="match status" value="2"/>
</dbReference>
<reference evidence="4 5" key="1">
    <citation type="journal article" date="2021" name="Nat. Commun.">
        <title>Incipient diploidization of the medicinal plant Perilla within 10,000 years.</title>
        <authorList>
            <person name="Zhang Y."/>
            <person name="Shen Q."/>
            <person name="Leng L."/>
            <person name="Zhang D."/>
            <person name="Chen S."/>
            <person name="Shi Y."/>
            <person name="Ning Z."/>
            <person name="Chen S."/>
        </authorList>
    </citation>
    <scope>NUCLEOTIDE SEQUENCE [LARGE SCALE GENOMIC DNA]</scope>
    <source>
        <strain evidence="5">cv. PC099</strain>
    </source>
</reference>
<evidence type="ECO:0000256" key="2">
    <source>
        <dbReference type="ARBA" id="ARBA00022679"/>
    </source>
</evidence>
<dbReference type="EMBL" id="SDAM02000120">
    <property type="protein sequence ID" value="KAH6828897.1"/>
    <property type="molecule type" value="Genomic_DNA"/>
</dbReference>
<sequence length="442" mass="48699">MKINVVSTKLIKPRNPTPQNLNNYHLSFTDEFVPPMNVRILLFYQSNSKQSITKLEDSLVQTLSRFHPLAGRYIKTDHLIDCSDQGAEFIEAEAVDVESIALVEKMEPNQLNHLLSRQFYEVDEATTLPLLSIQATHFKCGGVAIGVSVSHRVFDGASLETFVLAWSSDCNAGDDGRTSAMISPSFDSPELLPRGNLDCTTRFVDNSGAWNNLDNCVKRFLFTNEAINSLRYKLRQDKSKGISVMSRVRVVCAVVAKGLIGVDKARHGRSRPSLVVQAVNMRERTVPPLPEHSCGNLAVQAITRSILMSENVTSHVGELVRVLDEAIGETASDCSRILSVGADGLSDIVVKASAVVTSSSGEANVVWFSDWSKFKFYGADFGWGKPVWASIGPVAGENTMILTEKKEGGGIEAWVHLNSTHNMAIFEQDEEIRLFAKCDYLN</sequence>
<keyword evidence="5" id="KW-1185">Reference proteome</keyword>
<dbReference type="AlphaFoldDB" id="A0AAD4P7R9"/>
<comment type="caution">
    <text evidence="4">The sequence shown here is derived from an EMBL/GenBank/DDBJ whole genome shotgun (WGS) entry which is preliminary data.</text>
</comment>
<evidence type="ECO:0000313" key="5">
    <source>
        <dbReference type="Proteomes" id="UP001190926"/>
    </source>
</evidence>